<protein>
    <submittedName>
        <fullName evidence="2">Uncharacterized protein</fullName>
    </submittedName>
</protein>
<name>A0A197K3A6_9FUNG</name>
<dbReference type="Proteomes" id="UP000078512">
    <property type="component" value="Unassembled WGS sequence"/>
</dbReference>
<reference evidence="2 3" key="1">
    <citation type="submission" date="2016-05" db="EMBL/GenBank/DDBJ databases">
        <title>Genome sequencing reveals origins of a unique bacterial endosymbiosis in the earliest lineages of terrestrial Fungi.</title>
        <authorList>
            <consortium name="DOE Joint Genome Institute"/>
            <person name="Uehling J."/>
            <person name="Gryganskyi A."/>
            <person name="Hameed K."/>
            <person name="Tschaplinski T."/>
            <person name="Misztal P."/>
            <person name="Wu S."/>
            <person name="Desiro A."/>
            <person name="Vande Pol N."/>
            <person name="Du Z.-Y."/>
            <person name="Zienkiewicz A."/>
            <person name="Zienkiewicz K."/>
            <person name="Morin E."/>
            <person name="Tisserant E."/>
            <person name="Splivallo R."/>
            <person name="Hainaut M."/>
            <person name="Henrissat B."/>
            <person name="Ohm R."/>
            <person name="Kuo A."/>
            <person name="Yan J."/>
            <person name="Lipzen A."/>
            <person name="Nolan M."/>
            <person name="Labutti K."/>
            <person name="Barry K."/>
            <person name="Goldstein A."/>
            <person name="Labbe J."/>
            <person name="Schadt C."/>
            <person name="Tuskan G."/>
            <person name="Grigoriev I."/>
            <person name="Martin F."/>
            <person name="Vilgalys R."/>
            <person name="Bonito G."/>
        </authorList>
    </citation>
    <scope>NUCLEOTIDE SEQUENCE [LARGE SCALE GENOMIC DNA]</scope>
    <source>
        <strain evidence="2 3">AG-77</strain>
    </source>
</reference>
<sequence>MERRVPPTDTEHGRRKEEKEGVLSRHRTSLLFSTAPSHVTLADLIVKKKKKDCHLSFRCNALFLSGYRQWQRTGLYRWRSTLLSIGVSPSVVPFPRVIPNRVGDRLRSCSLSQTIHSQTQGAIKRDPSSPFFFLLLFFIPFLLPCPPYRYSPQPLHPFTPVHIHSLLPTIDCIQLSPLTAVPPIAQIIRNLTLIPTLHNKTLPT</sequence>
<accession>A0A197K3A6</accession>
<evidence type="ECO:0000313" key="2">
    <source>
        <dbReference type="EMBL" id="OAQ32117.1"/>
    </source>
</evidence>
<proteinExistence type="predicted"/>
<evidence type="ECO:0000256" key="1">
    <source>
        <dbReference type="SAM" id="MobiDB-lite"/>
    </source>
</evidence>
<dbReference type="AlphaFoldDB" id="A0A197K3A6"/>
<keyword evidence="3" id="KW-1185">Reference proteome</keyword>
<gene>
    <name evidence="2" type="ORF">K457DRAFT_319175</name>
</gene>
<evidence type="ECO:0000313" key="3">
    <source>
        <dbReference type="Proteomes" id="UP000078512"/>
    </source>
</evidence>
<organism evidence="2 3">
    <name type="scientific">Linnemannia elongata AG-77</name>
    <dbReference type="NCBI Taxonomy" id="1314771"/>
    <lineage>
        <taxon>Eukaryota</taxon>
        <taxon>Fungi</taxon>
        <taxon>Fungi incertae sedis</taxon>
        <taxon>Mucoromycota</taxon>
        <taxon>Mortierellomycotina</taxon>
        <taxon>Mortierellomycetes</taxon>
        <taxon>Mortierellales</taxon>
        <taxon>Mortierellaceae</taxon>
        <taxon>Linnemannia</taxon>
    </lineage>
</organism>
<feature type="region of interest" description="Disordered" evidence="1">
    <location>
        <begin position="1"/>
        <end position="22"/>
    </location>
</feature>
<dbReference type="EMBL" id="KV442026">
    <property type="protein sequence ID" value="OAQ32117.1"/>
    <property type="molecule type" value="Genomic_DNA"/>
</dbReference>